<keyword evidence="1" id="KW-0472">Membrane</keyword>
<feature type="transmembrane region" description="Helical" evidence="1">
    <location>
        <begin position="12"/>
        <end position="32"/>
    </location>
</feature>
<name>A0A8S5RSF9_9CAUD</name>
<sequence>MNFSFPVCNSSFVILYLISIASPMLQTTNNILHF</sequence>
<reference evidence="2" key="1">
    <citation type="journal article" date="2021" name="Proc. Natl. Acad. Sci. U.S.A.">
        <title>A Catalog of Tens of Thousands of Viruses from Human Metagenomes Reveals Hidden Associations with Chronic Diseases.</title>
        <authorList>
            <person name="Tisza M.J."/>
            <person name="Buck C.B."/>
        </authorList>
    </citation>
    <scope>NUCLEOTIDE SEQUENCE</scope>
    <source>
        <strain evidence="2">Ct5xZ3</strain>
    </source>
</reference>
<protein>
    <submittedName>
        <fullName evidence="2">Uncharacterized protein</fullName>
    </submittedName>
</protein>
<keyword evidence="1" id="KW-1133">Transmembrane helix</keyword>
<accession>A0A8S5RSF9</accession>
<keyword evidence="1" id="KW-0812">Transmembrane</keyword>
<evidence type="ECO:0000313" key="2">
    <source>
        <dbReference type="EMBL" id="DAE92100.1"/>
    </source>
</evidence>
<dbReference type="EMBL" id="BK057794">
    <property type="protein sequence ID" value="DAE92100.1"/>
    <property type="molecule type" value="Genomic_DNA"/>
</dbReference>
<organism evidence="2">
    <name type="scientific">Myoviridae sp. ct5xZ3</name>
    <dbReference type="NCBI Taxonomy" id="2827601"/>
    <lineage>
        <taxon>Viruses</taxon>
        <taxon>Duplodnaviria</taxon>
        <taxon>Heunggongvirae</taxon>
        <taxon>Uroviricota</taxon>
        <taxon>Caudoviricetes</taxon>
    </lineage>
</organism>
<evidence type="ECO:0000256" key="1">
    <source>
        <dbReference type="SAM" id="Phobius"/>
    </source>
</evidence>
<proteinExistence type="predicted"/>